<dbReference type="GO" id="GO:0031083">
    <property type="term" value="C:BLOC-1 complex"/>
    <property type="evidence" value="ECO:0007669"/>
    <property type="project" value="TreeGrafter"/>
</dbReference>
<sequence>MDLSTEHQLSLALLEKLEPLVLTVQSQLRDLAQGQVILQSNIAQLSSELSITEAELDKVHDTFARLPHYVAKVTAIKNTIASVTVISRKLQRRADQVVIGREKQAARQLASRAKEQAYDQAVAAAVVRTTPSGSSQEQDSLTQTHDRPGTPTRAPIPVSPSPLTATSMRAATAAVSVLESATAAAVSMASRAAASSASQSPQSSSPIPGLRLPFPLPAKPAFPVVSTMRPSSTSGSPTTLPSTRAPQSSGRDSDRNTTGSPVSGNSVDIHDRIQGEDGREDRFPQVSSLQQEDASSAAVGLSTEVEVVRLRRKKKKDTSKSSGSSTASVSTTASAKKTIGTKTKTSKSALGILQAEHVEAPPE</sequence>
<feature type="compositionally biased region" description="Polar residues" evidence="1">
    <location>
        <begin position="244"/>
        <end position="266"/>
    </location>
</feature>
<feature type="compositionally biased region" description="Polar residues" evidence="1">
    <location>
        <begin position="129"/>
        <end position="143"/>
    </location>
</feature>
<proteinExistence type="predicted"/>
<evidence type="ECO:0000313" key="3">
    <source>
        <dbReference type="Proteomes" id="UP000738325"/>
    </source>
</evidence>
<dbReference type="OrthoDB" id="2428951at2759"/>
<organism evidence="2 3">
    <name type="scientific">Dissophora globulifera</name>
    <dbReference type="NCBI Taxonomy" id="979702"/>
    <lineage>
        <taxon>Eukaryota</taxon>
        <taxon>Fungi</taxon>
        <taxon>Fungi incertae sedis</taxon>
        <taxon>Mucoromycota</taxon>
        <taxon>Mortierellomycotina</taxon>
        <taxon>Mortierellomycetes</taxon>
        <taxon>Mortierellales</taxon>
        <taxon>Mortierellaceae</taxon>
        <taxon>Dissophora</taxon>
    </lineage>
</organism>
<comment type="caution">
    <text evidence="2">The sequence shown here is derived from an EMBL/GenBank/DDBJ whole genome shotgun (WGS) entry which is preliminary data.</text>
</comment>
<protein>
    <submittedName>
        <fullName evidence="2">Uncharacterized protein</fullName>
    </submittedName>
</protein>
<gene>
    <name evidence="2" type="ORF">BGZ99_005231</name>
</gene>
<feature type="region of interest" description="Disordered" evidence="1">
    <location>
        <begin position="223"/>
        <end position="363"/>
    </location>
</feature>
<feature type="compositionally biased region" description="Low complexity" evidence="1">
    <location>
        <begin position="320"/>
        <end position="349"/>
    </location>
</feature>
<dbReference type="PANTHER" id="PTHR31328:SF2">
    <property type="entry name" value="BIOGENESIS OF LYSOSOME-RELATED ORGANELLES COMPLEX 1 SUBUNIT 6"/>
    <property type="match status" value="1"/>
</dbReference>
<feature type="compositionally biased region" description="Low complexity" evidence="1">
    <location>
        <begin position="223"/>
        <end position="243"/>
    </location>
</feature>
<dbReference type="EMBL" id="JAAAIP010000333">
    <property type="protein sequence ID" value="KAG0319230.1"/>
    <property type="molecule type" value="Genomic_DNA"/>
</dbReference>
<dbReference type="GO" id="GO:0030133">
    <property type="term" value="C:transport vesicle"/>
    <property type="evidence" value="ECO:0007669"/>
    <property type="project" value="TreeGrafter"/>
</dbReference>
<feature type="region of interest" description="Disordered" evidence="1">
    <location>
        <begin position="127"/>
        <end position="163"/>
    </location>
</feature>
<evidence type="ECO:0000313" key="2">
    <source>
        <dbReference type="EMBL" id="KAG0319230.1"/>
    </source>
</evidence>
<dbReference type="InterPro" id="IPR028119">
    <property type="entry name" value="Snapin/Pallidin/Snn1"/>
</dbReference>
<dbReference type="AlphaFoldDB" id="A0A9P6UTN5"/>
<dbReference type="PANTHER" id="PTHR31328">
    <property type="entry name" value="BIOGENESIS OF LYSOSOME-RELATED ORGANELLES COMPLEX 1 SUBUNIT 6"/>
    <property type="match status" value="1"/>
</dbReference>
<keyword evidence="3" id="KW-1185">Reference proteome</keyword>
<feature type="compositionally biased region" description="Polar residues" evidence="1">
    <location>
        <begin position="285"/>
        <end position="294"/>
    </location>
</feature>
<name>A0A9P6UTN5_9FUNG</name>
<evidence type="ECO:0000256" key="1">
    <source>
        <dbReference type="SAM" id="MobiDB-lite"/>
    </source>
</evidence>
<dbReference type="Proteomes" id="UP000738325">
    <property type="component" value="Unassembled WGS sequence"/>
</dbReference>
<accession>A0A9P6UTN5</accession>
<feature type="compositionally biased region" description="Basic and acidic residues" evidence="1">
    <location>
        <begin position="268"/>
        <end position="283"/>
    </location>
</feature>
<dbReference type="Pfam" id="PF14712">
    <property type="entry name" value="Snapin_Pallidin"/>
    <property type="match status" value="1"/>
</dbReference>
<reference evidence="2" key="1">
    <citation type="journal article" date="2020" name="Fungal Divers.">
        <title>Resolving the Mortierellaceae phylogeny through synthesis of multi-gene phylogenetics and phylogenomics.</title>
        <authorList>
            <person name="Vandepol N."/>
            <person name="Liber J."/>
            <person name="Desiro A."/>
            <person name="Na H."/>
            <person name="Kennedy M."/>
            <person name="Barry K."/>
            <person name="Grigoriev I.V."/>
            <person name="Miller A.N."/>
            <person name="O'Donnell K."/>
            <person name="Stajich J.E."/>
            <person name="Bonito G."/>
        </authorList>
    </citation>
    <scope>NUCLEOTIDE SEQUENCE</scope>
    <source>
        <strain evidence="2">REB-010B</strain>
    </source>
</reference>